<dbReference type="PANTHER" id="PTHR43581:SF4">
    <property type="entry name" value="ATP_GTP PHOSPHATASE"/>
    <property type="match status" value="1"/>
</dbReference>
<reference evidence="2 3" key="2">
    <citation type="journal article" date="2016" name="Environ. Microbiol.">
        <title>The revisited genome of Pseudomonas putida KT2440 enlightens its value as a robust metabolic chassis.</title>
        <authorList>
            <person name="Belda E."/>
            <person name="van Heck R.G."/>
            <person name="Lopez-Sanchez M.J."/>
            <person name="Cruveiller S."/>
            <person name="Barbe V."/>
            <person name="Fraser C."/>
            <person name="Klenk H.P."/>
            <person name="Petersen J."/>
            <person name="Morgat A."/>
            <person name="Nikel P.I."/>
            <person name="Vallenet D."/>
            <person name="Rouy Z."/>
            <person name="Sekowska A."/>
            <person name="Martins Dos Santos V.A."/>
            <person name="de Lorenzo V."/>
            <person name="Danchin A."/>
            <person name="Medigue C."/>
        </authorList>
    </citation>
    <scope>NUCLEOTIDE SEQUENCE [LARGE SCALE GENOMIC DNA]</scope>
    <source>
        <strain evidence="3">ATCC 47054 / DSM 6125 / CFBP 8728 / NCIMB 11950 / KT2440</strain>
    </source>
</reference>
<dbReference type="SUPFAM" id="SSF52540">
    <property type="entry name" value="P-loop containing nucleoside triphosphate hydrolases"/>
    <property type="match status" value="1"/>
</dbReference>
<evidence type="ECO:0000259" key="1">
    <source>
        <dbReference type="Pfam" id="PF20469"/>
    </source>
</evidence>
<dbReference type="HOGENOM" id="CLU_025620_1_0_6"/>
<dbReference type="Pfam" id="PF11398">
    <property type="entry name" value="DUF2813"/>
    <property type="match status" value="1"/>
</dbReference>
<dbReference type="Gene3D" id="3.40.50.300">
    <property type="entry name" value="P-loop containing nucleotide triphosphate hydrolases"/>
    <property type="match status" value="1"/>
</dbReference>
<dbReference type="InterPro" id="IPR034139">
    <property type="entry name" value="TOPRIM_OLD"/>
</dbReference>
<reference evidence="2 3" key="1">
    <citation type="journal article" date="2002" name="Environ. Microbiol.">
        <title>Complete genome sequence and comparative analysis of the metabolically versatile Pseudomonas putida KT2440.</title>
        <authorList>
            <person name="Nelson K.E."/>
            <person name="Weinel C."/>
            <person name="Paulsen I.T."/>
            <person name="Dodson R.J."/>
            <person name="Hilbert H."/>
            <person name="Martins dos Santos V.A."/>
            <person name="Fouts D.E."/>
            <person name="Gill S.R."/>
            <person name="Pop M."/>
            <person name="Holmes M."/>
            <person name="Brinkac L."/>
            <person name="Beanan M."/>
            <person name="DeBoy R.T."/>
            <person name="Daugherty S."/>
            <person name="Kolonay J."/>
            <person name="Madupu R."/>
            <person name="Nelson W."/>
            <person name="White O."/>
            <person name="Peterson J."/>
            <person name="Khouri H."/>
            <person name="Hance I."/>
            <person name="Chris Lee P."/>
            <person name="Holtzapple E."/>
            <person name="Scanlan D."/>
            <person name="Tran K."/>
            <person name="Moazzez A."/>
            <person name="Utterback T."/>
            <person name="Rizzo M."/>
            <person name="Lee K."/>
            <person name="Kosack D."/>
            <person name="Moestl D."/>
            <person name="Wedler H."/>
            <person name="Lauber J."/>
            <person name="Stjepandic D."/>
            <person name="Hoheisel J."/>
            <person name="Straetz M."/>
            <person name="Heim S."/>
            <person name="Kiewitz C."/>
            <person name="Eisen J.A."/>
            <person name="Timmis K.N."/>
            <person name="Dusterhoft A."/>
            <person name="Tummler B."/>
            <person name="Fraser C.M."/>
        </authorList>
    </citation>
    <scope>NUCLEOTIDE SEQUENCE [LARGE SCALE GENOMIC DNA]</scope>
    <source>
        <strain evidence="3">ATCC 47054 / DSM 6125 / CFBP 8728 / NCIMB 11950 / KT2440</strain>
    </source>
</reference>
<dbReference type="InterPro" id="IPR027417">
    <property type="entry name" value="P-loop_NTPase"/>
</dbReference>
<evidence type="ECO:0000313" key="2">
    <source>
        <dbReference type="EMBL" id="AAN69278.1"/>
    </source>
</evidence>
<dbReference type="PATRIC" id="fig|160488.4.peg.3915"/>
<dbReference type="CDD" id="cd01026">
    <property type="entry name" value="TOPRIM_OLD"/>
    <property type="match status" value="1"/>
</dbReference>
<proteinExistence type="predicted"/>
<feature type="domain" description="OLD protein-like TOPRIM" evidence="1">
    <location>
        <begin position="430"/>
        <end position="493"/>
    </location>
</feature>
<dbReference type="Pfam" id="PF20469">
    <property type="entry name" value="OLD-like_TOPRIM"/>
    <property type="match status" value="1"/>
</dbReference>
<protein>
    <recommendedName>
        <fullName evidence="1">OLD protein-like TOPRIM domain-containing protein</fullName>
    </recommendedName>
</protein>
<dbReference type="BioCyc" id="PPUT160488:G1G01-3918-MONOMER"/>
<dbReference type="AlphaFoldDB" id="Q88GP0"/>
<dbReference type="PhylomeDB" id="Q88GP0"/>
<dbReference type="eggNOG" id="COG3593">
    <property type="taxonomic scope" value="Bacteria"/>
</dbReference>
<dbReference type="PANTHER" id="PTHR43581">
    <property type="entry name" value="ATP/GTP PHOSPHATASE"/>
    <property type="match status" value="1"/>
</dbReference>
<evidence type="ECO:0000313" key="3">
    <source>
        <dbReference type="Proteomes" id="UP000000556"/>
    </source>
</evidence>
<keyword evidence="3" id="KW-1185">Reference proteome</keyword>
<dbReference type="STRING" id="160488.PP_3680"/>
<gene>
    <name evidence="2" type="ordered locus">PP_3680</name>
</gene>
<dbReference type="Proteomes" id="UP000000556">
    <property type="component" value="Chromosome"/>
</dbReference>
<dbReference type="KEGG" id="ppu:PP_3680"/>
<dbReference type="InterPro" id="IPR022602">
    <property type="entry name" value="DUF2813"/>
</dbReference>
<dbReference type="eggNOG" id="COG1196">
    <property type="taxonomic scope" value="Bacteria"/>
</dbReference>
<dbReference type="PaxDb" id="160488-PP_3680"/>
<accession>Q88GP0</accession>
<name>Q88GP0_PSEPK</name>
<sequence>MPPPHHYPRESVRAIRRNRKESHHMKLCSLRISGFQSFGQDITDITFDGVTYLLGPNGAGKTATLQALARMFGFEPGLRRLRRSDFHVPLNEQEVPAQRSLWIEADFTFDETLDDAEDDTVPPFFTQMTLQTADGVPRIRYRLEGILHPDGEVEERLHYVTRMDEHGQPTTLKPVAKRERDEIHVHYLPARRDPADHIAFGASALLGRLLRAVNWSDDRDSIKQLTEQITECLSENESIKTLSAGLSGAWQRLHKGDFFANPSLTFANSEIEAILRHLSISFTPGHGESNVDYARLSDGQKSMLYLSLVLTSLTIGREVRSGQNTSFDPLKLKPAAYTILAVEEPENSLSPHYLGRIVSSLKSSVGVDAQALIATQAPSMLRRVEPDQIRYLRLNSKRETDVSTIVLPDKHSDAYKFVREAVQAFPELYFARLVVLGEGDSEEIVLPRILQAKGAPVDEYAVAIAPLGGRHVNHFWRLLNALGTPHMTLLDLDVGRHQGGWGRVNYVRTQLDVFDPTRSIPDHWTRHSWDDAERPIRTHHWFDNGNETQSSLFQELESRDVFFSDPLDLDFAMLKAFPDAFGAELSAPTPHDHVTVLGKSHFNPGQYNAEEQQLFAAYHKLFKLSSKPAAHLDALGNLTDTELLASLPPSLNRLADRVKAKLEESPE</sequence>
<organism evidence="2 3">
    <name type="scientific">Pseudomonas putida (strain ATCC 47054 / DSM 6125 / CFBP 8728 / NCIMB 11950 / KT2440)</name>
    <dbReference type="NCBI Taxonomy" id="160488"/>
    <lineage>
        <taxon>Bacteria</taxon>
        <taxon>Pseudomonadati</taxon>
        <taxon>Pseudomonadota</taxon>
        <taxon>Gammaproteobacteria</taxon>
        <taxon>Pseudomonadales</taxon>
        <taxon>Pseudomonadaceae</taxon>
        <taxon>Pseudomonas</taxon>
    </lineage>
</organism>
<dbReference type="EMBL" id="AE015451">
    <property type="protein sequence ID" value="AAN69278.1"/>
    <property type="molecule type" value="Genomic_DNA"/>
</dbReference>
<dbReference type="OrthoDB" id="3322489at2"/>
<dbReference type="InterPro" id="IPR051396">
    <property type="entry name" value="Bact_Antivir_Def_Nuclease"/>
</dbReference>